<dbReference type="Proteomes" id="UP000078560">
    <property type="component" value="Unassembled WGS sequence"/>
</dbReference>
<dbReference type="InterPro" id="IPR008780">
    <property type="entry name" value="Plasmodium_Vir"/>
</dbReference>
<dbReference type="Pfam" id="PF05795">
    <property type="entry name" value="Plasmodium_Vir"/>
    <property type="match status" value="2"/>
</dbReference>
<dbReference type="AlphaFoldDB" id="A0A1A8VQR8"/>
<dbReference type="EMBL" id="FLQU01000196">
    <property type="protein sequence ID" value="SBS82012.1"/>
    <property type="molecule type" value="Genomic_DNA"/>
</dbReference>
<organism evidence="2 3">
    <name type="scientific">Plasmodium ovale curtisi</name>
    <dbReference type="NCBI Taxonomy" id="864141"/>
    <lineage>
        <taxon>Eukaryota</taxon>
        <taxon>Sar</taxon>
        <taxon>Alveolata</taxon>
        <taxon>Apicomplexa</taxon>
        <taxon>Aconoidasida</taxon>
        <taxon>Haemosporida</taxon>
        <taxon>Plasmodiidae</taxon>
        <taxon>Plasmodium</taxon>
        <taxon>Plasmodium (Plasmodium)</taxon>
    </lineage>
</organism>
<protein>
    <submittedName>
        <fullName evidence="2">PIR Superfamily Protein</fullName>
    </submittedName>
</protein>
<keyword evidence="1" id="KW-0812">Transmembrane</keyword>
<name>A0A1A8VQR8_PLAOA</name>
<dbReference type="VEuPathDB" id="PlasmoDB:PocGH01_00237700"/>
<keyword evidence="1" id="KW-1133">Transmembrane helix</keyword>
<proteinExistence type="predicted"/>
<feature type="transmembrane region" description="Helical" evidence="1">
    <location>
        <begin position="276"/>
        <end position="300"/>
    </location>
</feature>
<evidence type="ECO:0000313" key="2">
    <source>
        <dbReference type="EMBL" id="SBS82012.1"/>
    </source>
</evidence>
<accession>A0A1A8VQR8</accession>
<gene>
    <name evidence="2" type="ORF">POVCU2_0013340</name>
</gene>
<sequence length="348" mass="41334">MASKLFHYKLLYEQDSSLKDKELFKFYNKFSNICIDKTDFPDICNDDSSYNSVHSSVRKLYTQFERNLKVINDNNGHYFKDMTTDKDKRCIYLRYWFYDRVVQEDYKSTEVNKFFEAWKSRQNDVCINCGCNFSIMKWTEVYNIKKFYDLLLFYGKRDYMVTNKKDQIPDSKYCTYLKNAYVFYTLREDLYQDNKGAFCEEVDKYIKNNIQEDKLKELTCNSEKNGEDLAYTEDPFARNALHKGSSLEYGDKGRELTTGKYDNDAAVSSSNTVITLFGTILGMSIISLILYKFTPFGLWLDHRMRKTKIIWNNIKDESKNVLLNKHKALEIYSKSRPYNIAYHTEEIS</sequence>
<evidence type="ECO:0000256" key="1">
    <source>
        <dbReference type="SAM" id="Phobius"/>
    </source>
</evidence>
<evidence type="ECO:0000313" key="3">
    <source>
        <dbReference type="Proteomes" id="UP000078560"/>
    </source>
</evidence>
<keyword evidence="1" id="KW-0472">Membrane</keyword>
<reference evidence="3" key="1">
    <citation type="submission" date="2016-05" db="EMBL/GenBank/DDBJ databases">
        <authorList>
            <person name="Naeem Raeece"/>
        </authorList>
    </citation>
    <scope>NUCLEOTIDE SEQUENCE [LARGE SCALE GENOMIC DNA]</scope>
</reference>